<dbReference type="Proteomes" id="UP001652431">
    <property type="component" value="Unassembled WGS sequence"/>
</dbReference>
<organism evidence="7 8">
    <name type="scientific">Dorea acetigenes</name>
    <dbReference type="NCBI Taxonomy" id="2981787"/>
    <lineage>
        <taxon>Bacteria</taxon>
        <taxon>Bacillati</taxon>
        <taxon>Bacillota</taxon>
        <taxon>Clostridia</taxon>
        <taxon>Lachnospirales</taxon>
        <taxon>Lachnospiraceae</taxon>
        <taxon>Dorea</taxon>
    </lineage>
</organism>
<evidence type="ECO:0000313" key="7">
    <source>
        <dbReference type="EMBL" id="MCU6686631.1"/>
    </source>
</evidence>
<keyword evidence="4 6" id="KW-1133">Transmembrane helix</keyword>
<feature type="transmembrane region" description="Helical" evidence="6">
    <location>
        <begin position="84"/>
        <end position="104"/>
    </location>
</feature>
<name>A0ABT2RMU1_9FIRM</name>
<proteinExistence type="predicted"/>
<dbReference type="EMBL" id="JAOQJU010000008">
    <property type="protein sequence ID" value="MCU6686631.1"/>
    <property type="molecule type" value="Genomic_DNA"/>
</dbReference>
<keyword evidence="5 6" id="KW-0472">Membrane</keyword>
<evidence type="ECO:0000256" key="3">
    <source>
        <dbReference type="ARBA" id="ARBA00022692"/>
    </source>
</evidence>
<evidence type="ECO:0000256" key="5">
    <source>
        <dbReference type="ARBA" id="ARBA00023136"/>
    </source>
</evidence>
<keyword evidence="8" id="KW-1185">Reference proteome</keyword>
<evidence type="ECO:0000256" key="2">
    <source>
        <dbReference type="ARBA" id="ARBA00022475"/>
    </source>
</evidence>
<dbReference type="RefSeq" id="WP_158369810.1">
    <property type="nucleotide sequence ID" value="NZ_JAOQJU010000008.1"/>
</dbReference>
<evidence type="ECO:0000313" key="8">
    <source>
        <dbReference type="Proteomes" id="UP001652431"/>
    </source>
</evidence>
<sequence>MKYMKQFGIILGVTCAGEIIKYFVPLPVPGSIYGLLLMLIFLMSGIIKLEQVKETAEFLIEIMPLMFIPAGVGLLNSWGQLQRIVLPVSVITLVSTFVVMGVTGKVTDRCLEKRKGETEDGSGNC</sequence>
<evidence type="ECO:0000256" key="4">
    <source>
        <dbReference type="ARBA" id="ARBA00022989"/>
    </source>
</evidence>
<evidence type="ECO:0000256" key="1">
    <source>
        <dbReference type="ARBA" id="ARBA00004651"/>
    </source>
</evidence>
<keyword evidence="2" id="KW-1003">Cell membrane</keyword>
<gene>
    <name evidence="7" type="ORF">OCV99_08730</name>
</gene>
<dbReference type="PANTHER" id="PTHR33931">
    <property type="entry name" value="HOLIN-LIKE PROTEIN CIDA-RELATED"/>
    <property type="match status" value="1"/>
</dbReference>
<keyword evidence="3 6" id="KW-0812">Transmembrane</keyword>
<protein>
    <submittedName>
        <fullName evidence="7">CidA/LrgA family protein</fullName>
    </submittedName>
</protein>
<reference evidence="7 8" key="1">
    <citation type="journal article" date="2021" name="ISME Commun">
        <title>Automated analysis of genomic sequences facilitates high-throughput and comprehensive description of bacteria.</title>
        <authorList>
            <person name="Hitch T.C.A."/>
        </authorList>
    </citation>
    <scope>NUCLEOTIDE SEQUENCE [LARGE SCALE GENOMIC DNA]</scope>
    <source>
        <strain evidence="7 8">Sanger_03</strain>
    </source>
</reference>
<feature type="transmembrane region" description="Helical" evidence="6">
    <location>
        <begin position="59"/>
        <end position="78"/>
    </location>
</feature>
<feature type="transmembrane region" description="Helical" evidence="6">
    <location>
        <begin position="30"/>
        <end position="47"/>
    </location>
</feature>
<accession>A0ABT2RMU1</accession>
<dbReference type="InterPro" id="IPR005538">
    <property type="entry name" value="LrgA/CidA"/>
</dbReference>
<comment type="subcellular location">
    <subcellularLocation>
        <location evidence="1">Cell membrane</location>
        <topology evidence="1">Multi-pass membrane protein</topology>
    </subcellularLocation>
</comment>
<dbReference type="Pfam" id="PF03788">
    <property type="entry name" value="LrgA"/>
    <property type="match status" value="1"/>
</dbReference>
<comment type="caution">
    <text evidence="7">The sequence shown here is derived from an EMBL/GenBank/DDBJ whole genome shotgun (WGS) entry which is preliminary data.</text>
</comment>
<dbReference type="PANTHER" id="PTHR33931:SF5">
    <property type="entry name" value="UPF0299 MEMBRANE PROTEIN YOHJ"/>
    <property type="match status" value="1"/>
</dbReference>
<evidence type="ECO:0000256" key="6">
    <source>
        <dbReference type="SAM" id="Phobius"/>
    </source>
</evidence>
<feature type="transmembrane region" description="Helical" evidence="6">
    <location>
        <begin position="7"/>
        <end position="24"/>
    </location>
</feature>